<dbReference type="FunFam" id="3.40.50.300:FF:000032">
    <property type="entry name" value="Export ABC transporter ATP-binding protein"/>
    <property type="match status" value="1"/>
</dbReference>
<dbReference type="InterPro" id="IPR017871">
    <property type="entry name" value="ABC_transporter-like_CS"/>
</dbReference>
<dbReference type="RefSeq" id="WP_249314680.1">
    <property type="nucleotide sequence ID" value="NZ_JACRSR010000001.1"/>
</dbReference>
<sequence length="222" mass="24418">MIEMEGVVKYYRQARGGVHALRGVDFSVADGEFVAVTGPSGSGKSTLLNILGCLDRPDGGEYRLAGRSVAHLRPAQLAEVRRKVIGFVFQSFHLLPRMTAQENVELPLMLSGIPLPFRRKRAGELLEKMGLGDRLHHLPGELSGGQRQRVAIARALVKGPEVIFADEPTGNLDETTGREIMEIFGGLHKEGCTVVLITHQPETARCAGKGYRMKNGRLERYF</sequence>
<evidence type="ECO:0000256" key="1">
    <source>
        <dbReference type="ARBA" id="ARBA00022448"/>
    </source>
</evidence>
<evidence type="ECO:0000259" key="4">
    <source>
        <dbReference type="PROSITE" id="PS50893"/>
    </source>
</evidence>
<gene>
    <name evidence="5" type="ORF">H8696_02490</name>
</gene>
<organism evidence="5 6">
    <name type="scientific">Gehongia tenuis</name>
    <dbReference type="NCBI Taxonomy" id="2763655"/>
    <lineage>
        <taxon>Bacteria</taxon>
        <taxon>Bacillati</taxon>
        <taxon>Bacillota</taxon>
        <taxon>Clostridia</taxon>
        <taxon>Christensenellales</taxon>
        <taxon>Christensenellaceae</taxon>
        <taxon>Gehongia</taxon>
    </lineage>
</organism>
<keyword evidence="2" id="KW-0547">Nucleotide-binding</keyword>
<evidence type="ECO:0000313" key="6">
    <source>
        <dbReference type="Proteomes" id="UP000623172"/>
    </source>
</evidence>
<dbReference type="Pfam" id="PF00005">
    <property type="entry name" value="ABC_tran"/>
    <property type="match status" value="1"/>
</dbReference>
<dbReference type="InterPro" id="IPR003439">
    <property type="entry name" value="ABC_transporter-like_ATP-bd"/>
</dbReference>
<dbReference type="SUPFAM" id="SSF52540">
    <property type="entry name" value="P-loop containing nucleoside triphosphate hydrolases"/>
    <property type="match status" value="1"/>
</dbReference>
<dbReference type="AlphaFoldDB" id="A0A926D1K9"/>
<evidence type="ECO:0000256" key="2">
    <source>
        <dbReference type="ARBA" id="ARBA00022741"/>
    </source>
</evidence>
<comment type="caution">
    <text evidence="5">The sequence shown here is derived from an EMBL/GenBank/DDBJ whole genome shotgun (WGS) entry which is preliminary data.</text>
</comment>
<evidence type="ECO:0000256" key="3">
    <source>
        <dbReference type="ARBA" id="ARBA00022840"/>
    </source>
</evidence>
<dbReference type="GO" id="GO:0005886">
    <property type="term" value="C:plasma membrane"/>
    <property type="evidence" value="ECO:0007669"/>
    <property type="project" value="TreeGrafter"/>
</dbReference>
<keyword evidence="6" id="KW-1185">Reference proteome</keyword>
<dbReference type="Gene3D" id="3.40.50.300">
    <property type="entry name" value="P-loop containing nucleotide triphosphate hydrolases"/>
    <property type="match status" value="1"/>
</dbReference>
<dbReference type="GO" id="GO:0005524">
    <property type="term" value="F:ATP binding"/>
    <property type="evidence" value="ECO:0007669"/>
    <property type="project" value="UniProtKB-KW"/>
</dbReference>
<dbReference type="InterPro" id="IPR027417">
    <property type="entry name" value="P-loop_NTPase"/>
</dbReference>
<dbReference type="InterPro" id="IPR003593">
    <property type="entry name" value="AAA+_ATPase"/>
</dbReference>
<accession>A0A926D1K9</accession>
<keyword evidence="1" id="KW-0813">Transport</keyword>
<dbReference type="PANTHER" id="PTHR24220">
    <property type="entry name" value="IMPORT ATP-BINDING PROTEIN"/>
    <property type="match status" value="1"/>
</dbReference>
<dbReference type="PANTHER" id="PTHR24220:SF86">
    <property type="entry name" value="ABC TRANSPORTER ABCH.1"/>
    <property type="match status" value="1"/>
</dbReference>
<dbReference type="GO" id="GO:0022857">
    <property type="term" value="F:transmembrane transporter activity"/>
    <property type="evidence" value="ECO:0007669"/>
    <property type="project" value="TreeGrafter"/>
</dbReference>
<dbReference type="InterPro" id="IPR015854">
    <property type="entry name" value="ABC_transpr_LolD-like"/>
</dbReference>
<evidence type="ECO:0000313" key="5">
    <source>
        <dbReference type="EMBL" id="MBC8530710.1"/>
    </source>
</evidence>
<dbReference type="CDD" id="cd03255">
    <property type="entry name" value="ABC_MJ0796_LolCDE_FtsE"/>
    <property type="match status" value="1"/>
</dbReference>
<dbReference type="EMBL" id="JACRSR010000001">
    <property type="protein sequence ID" value="MBC8530710.1"/>
    <property type="molecule type" value="Genomic_DNA"/>
</dbReference>
<dbReference type="PROSITE" id="PS00211">
    <property type="entry name" value="ABC_TRANSPORTER_1"/>
    <property type="match status" value="1"/>
</dbReference>
<protein>
    <submittedName>
        <fullName evidence="5">ABC transporter ATP-binding protein</fullName>
    </submittedName>
</protein>
<dbReference type="PROSITE" id="PS50893">
    <property type="entry name" value="ABC_TRANSPORTER_2"/>
    <property type="match status" value="1"/>
</dbReference>
<dbReference type="Proteomes" id="UP000623172">
    <property type="component" value="Unassembled WGS sequence"/>
</dbReference>
<dbReference type="GO" id="GO:0098796">
    <property type="term" value="C:membrane protein complex"/>
    <property type="evidence" value="ECO:0007669"/>
    <property type="project" value="UniProtKB-ARBA"/>
</dbReference>
<reference evidence="5" key="1">
    <citation type="submission" date="2020-08" db="EMBL/GenBank/DDBJ databases">
        <title>Genome public.</title>
        <authorList>
            <person name="Liu C."/>
            <person name="Sun Q."/>
        </authorList>
    </citation>
    <scope>NUCLEOTIDE SEQUENCE</scope>
    <source>
        <strain evidence="5">NSJ-53</strain>
    </source>
</reference>
<dbReference type="GO" id="GO:0016887">
    <property type="term" value="F:ATP hydrolysis activity"/>
    <property type="evidence" value="ECO:0007669"/>
    <property type="project" value="InterPro"/>
</dbReference>
<proteinExistence type="predicted"/>
<dbReference type="InterPro" id="IPR017911">
    <property type="entry name" value="MacB-like_ATP-bd"/>
</dbReference>
<dbReference type="SMART" id="SM00382">
    <property type="entry name" value="AAA"/>
    <property type="match status" value="1"/>
</dbReference>
<name>A0A926D1K9_9FIRM</name>
<feature type="domain" description="ABC transporter" evidence="4">
    <location>
        <begin position="2"/>
        <end position="222"/>
    </location>
</feature>
<keyword evidence="3 5" id="KW-0067">ATP-binding</keyword>